<reference evidence="1" key="1">
    <citation type="submission" date="2022-06" db="EMBL/GenBank/DDBJ databases">
        <title>Sequencing the genomes of 1000 actinobacteria strains.</title>
        <authorList>
            <person name="Klenk H.-P."/>
        </authorList>
    </citation>
    <scope>NUCLEOTIDE SEQUENCE</scope>
    <source>
        <strain evidence="1">DSM 22016</strain>
    </source>
</reference>
<dbReference type="Proteomes" id="UP001139722">
    <property type="component" value="Unassembled WGS sequence"/>
</dbReference>
<comment type="caution">
    <text evidence="1">The sequence shown here is derived from an EMBL/GenBank/DDBJ whole genome shotgun (WGS) entry which is preliminary data.</text>
</comment>
<gene>
    <name evidence="1" type="ORF">BJ978_000220</name>
</gene>
<name>A0A9X2H3T0_9MICO</name>
<protein>
    <submittedName>
        <fullName evidence="1">Uncharacterized protein</fullName>
    </submittedName>
</protein>
<dbReference type="EMBL" id="JAMZDY010000001">
    <property type="protein sequence ID" value="MCP2369544.1"/>
    <property type="molecule type" value="Genomic_DNA"/>
</dbReference>
<evidence type="ECO:0000313" key="2">
    <source>
        <dbReference type="Proteomes" id="UP001139722"/>
    </source>
</evidence>
<dbReference type="OrthoDB" id="4951042at2"/>
<evidence type="ECO:0000313" key="1">
    <source>
        <dbReference type="EMBL" id="MCP2369544.1"/>
    </source>
</evidence>
<dbReference type="RefSeq" id="WP_156999080.1">
    <property type="nucleotide sequence ID" value="NZ_BAAANU010000038.1"/>
</dbReference>
<organism evidence="1 2">
    <name type="scientific">Agromyces terreus</name>
    <dbReference type="NCBI Taxonomy" id="424795"/>
    <lineage>
        <taxon>Bacteria</taxon>
        <taxon>Bacillati</taxon>
        <taxon>Actinomycetota</taxon>
        <taxon>Actinomycetes</taxon>
        <taxon>Micrococcales</taxon>
        <taxon>Microbacteriaceae</taxon>
        <taxon>Agromyces</taxon>
    </lineage>
</organism>
<sequence>MSHYPEERGVVARPYAFTASNVIDPDIHMPARMTREPGRFARLMHRMPVLRWLTP</sequence>
<dbReference type="AlphaFoldDB" id="A0A9X2H3T0"/>
<keyword evidence="2" id="KW-1185">Reference proteome</keyword>
<accession>A0A9X2H3T0</accession>
<proteinExistence type="predicted"/>